<accession>A0A1M4N4B5</accession>
<sequence length="352" mass="40097">MSRPAMFEFDNTRRDDFVTLMRNVFCAESAARKAVAWDWLFKKPDPTGARTFGRGTQKDGSMVGACLILPHTLWIEGKESQSWWPVAVGVDPRHRGAGLPIVRSFFNQGPYYGGMPANDEIANLYRKLGMTGEVMLRNYFAPLRPGKMLSRRKGLPSPVAGAVDAGYRMASAMAFRNTPSLREDERITNVLHFGTAFNDLWNRARYGYRMTLARDSDYLNWRFHEFPLHSYDTLALWQGETLRGYAVTRLEEKDDRTNGLIVDIFTESGDERSFALLVRAAKGMLERQGAEQAILQLPECAWPVQGLKSLGFVHNKPMTLLQLHAADNQMNAKMPCLHKHWYFTRADSDQDY</sequence>
<keyword evidence="2" id="KW-1185">Reference proteome</keyword>
<dbReference type="Gene3D" id="3.40.630.30">
    <property type="match status" value="1"/>
</dbReference>
<name>A0A1M4N4B5_9RHOB</name>
<reference evidence="2" key="1">
    <citation type="submission" date="2016-09" db="EMBL/GenBank/DDBJ databases">
        <authorList>
            <person name="Wibberg D."/>
        </authorList>
    </citation>
    <scope>NUCLEOTIDE SEQUENCE [LARGE SCALE GENOMIC DNA]</scope>
</reference>
<gene>
    <name evidence="1" type="ORF">KARMA_3005</name>
</gene>
<evidence type="ECO:0000313" key="1">
    <source>
        <dbReference type="EMBL" id="SCM68775.1"/>
    </source>
</evidence>
<proteinExistence type="predicted"/>
<dbReference type="EMBL" id="FMJB01000061">
    <property type="protein sequence ID" value="SCM68775.1"/>
    <property type="molecule type" value="Genomic_DNA"/>
</dbReference>
<protein>
    <submittedName>
        <fullName evidence="1">Uncharacterized protein</fullName>
    </submittedName>
</protein>
<dbReference type="InterPro" id="IPR016181">
    <property type="entry name" value="Acyl_CoA_acyltransferase"/>
</dbReference>
<dbReference type="Proteomes" id="UP000184085">
    <property type="component" value="Unassembled WGS sequence"/>
</dbReference>
<dbReference type="SUPFAM" id="SSF55729">
    <property type="entry name" value="Acyl-CoA N-acyltransferases (Nat)"/>
    <property type="match status" value="1"/>
</dbReference>
<organism evidence="1 2">
    <name type="scientific">Donghicola eburneus</name>
    <dbReference type="NCBI Taxonomy" id="393278"/>
    <lineage>
        <taxon>Bacteria</taxon>
        <taxon>Pseudomonadati</taxon>
        <taxon>Pseudomonadota</taxon>
        <taxon>Alphaproteobacteria</taxon>
        <taxon>Rhodobacterales</taxon>
        <taxon>Roseobacteraceae</taxon>
        <taxon>Donghicola</taxon>
    </lineage>
</organism>
<dbReference type="AlphaFoldDB" id="A0A1M4N4B5"/>
<evidence type="ECO:0000313" key="2">
    <source>
        <dbReference type="Proteomes" id="UP000184085"/>
    </source>
</evidence>
<dbReference type="RefSeq" id="WP_072707680.1">
    <property type="nucleotide sequence ID" value="NZ_FMJB01000061.1"/>
</dbReference>